<dbReference type="EMBL" id="CP108125">
    <property type="protein sequence ID" value="WTO87201.1"/>
    <property type="molecule type" value="Genomic_DNA"/>
</dbReference>
<keyword evidence="3 7" id="KW-0032">Aminotransferase</keyword>
<proteinExistence type="inferred from homology"/>
<dbReference type="InterPro" id="IPR015422">
    <property type="entry name" value="PyrdxlP-dep_Trfase_small"/>
</dbReference>
<dbReference type="Pfam" id="PF00155">
    <property type="entry name" value="Aminotran_1_2"/>
    <property type="match status" value="1"/>
</dbReference>
<evidence type="ECO:0000256" key="3">
    <source>
        <dbReference type="ARBA" id="ARBA00022576"/>
    </source>
</evidence>
<comment type="similarity">
    <text evidence="2">Belongs to the class-I pyridoxal-phosphate-dependent aminotransferase family.</text>
</comment>
<keyword evidence="5" id="KW-0663">Pyridoxal phosphate</keyword>
<dbReference type="Gene3D" id="3.40.640.10">
    <property type="entry name" value="Type I PLP-dependent aspartate aminotransferase-like (Major domain)"/>
    <property type="match status" value="1"/>
</dbReference>
<organism evidence="7 8">
    <name type="scientific">Streptomyces nigra</name>
    <dbReference type="NCBI Taxonomy" id="1827580"/>
    <lineage>
        <taxon>Bacteria</taxon>
        <taxon>Bacillati</taxon>
        <taxon>Actinomycetota</taxon>
        <taxon>Actinomycetes</taxon>
        <taxon>Kitasatosporales</taxon>
        <taxon>Streptomycetaceae</taxon>
        <taxon>Streptomyces</taxon>
    </lineage>
</organism>
<name>A0ABZ1J8Y4_9ACTN</name>
<evidence type="ECO:0000256" key="5">
    <source>
        <dbReference type="ARBA" id="ARBA00022898"/>
    </source>
</evidence>
<dbReference type="PANTHER" id="PTHR46383">
    <property type="entry name" value="ASPARTATE AMINOTRANSFERASE"/>
    <property type="match status" value="1"/>
</dbReference>
<comment type="cofactor">
    <cofactor evidence="1">
        <name>pyridoxal 5'-phosphate</name>
        <dbReference type="ChEBI" id="CHEBI:597326"/>
    </cofactor>
</comment>
<dbReference type="Proteomes" id="UP001622690">
    <property type="component" value="Chromosome"/>
</dbReference>
<sequence>MTVVERNLTQEEVDALPFELNLSDGHAFRPWTPAESEMLSGSARFFTESDRRGGQRAEAEYIRRYLALGAQSYLPGHFTGLMSYSASMAVEMVANLLRMRNLSAALIEPCFDNIADILKRHDVPLQPFPETAFTDGPAALERLLGTLTADVIFLVSPNNPTGTVVGEEAFNRVVEYCRTNGKLLVLDGCFRIYLSDDEVYDHYGILAASGIDCVVIEDTGKVWPAAELKAPFLSVSPNLVGAVSAMHSDFLLHLSPFTVRLITEFVNLAEADNGRYLRELVLKNRELFEKTVPTSFLSTDDTRKLGLAWLKVERDDLDGEDVRKLLAERGVQVLSGERFYWASPHLGRQHLRMALLRDPDVVVRAGQVIAGLAEELGDGRSRR</sequence>
<evidence type="ECO:0000259" key="6">
    <source>
        <dbReference type="Pfam" id="PF00155"/>
    </source>
</evidence>
<accession>A0ABZ1J8Y4</accession>
<gene>
    <name evidence="7" type="ORF">OHU27_34075</name>
</gene>
<dbReference type="PANTHER" id="PTHR46383:SF1">
    <property type="entry name" value="ASPARTATE AMINOTRANSFERASE"/>
    <property type="match status" value="1"/>
</dbReference>
<dbReference type="RefSeq" id="WP_406261501.1">
    <property type="nucleotide sequence ID" value="NZ_CP108125.1"/>
</dbReference>
<keyword evidence="4" id="KW-0808">Transferase</keyword>
<reference evidence="7 8" key="1">
    <citation type="submission" date="2022-10" db="EMBL/GenBank/DDBJ databases">
        <title>The complete genomes of actinobacterial strains from the NBC collection.</title>
        <authorList>
            <person name="Joergensen T.S."/>
            <person name="Alvarez Arevalo M."/>
            <person name="Sterndorff E.B."/>
            <person name="Faurdal D."/>
            <person name="Vuksanovic O."/>
            <person name="Mourched A.-S."/>
            <person name="Charusanti P."/>
            <person name="Shaw S."/>
            <person name="Blin K."/>
            <person name="Weber T."/>
        </authorList>
    </citation>
    <scope>NUCLEOTIDE SEQUENCE [LARGE SCALE GENOMIC DNA]</scope>
    <source>
        <strain evidence="7 8">NBC_00206</strain>
    </source>
</reference>
<evidence type="ECO:0000313" key="8">
    <source>
        <dbReference type="Proteomes" id="UP001622690"/>
    </source>
</evidence>
<feature type="domain" description="Aminotransferase class I/classII large" evidence="6">
    <location>
        <begin position="104"/>
        <end position="344"/>
    </location>
</feature>
<dbReference type="InterPro" id="IPR015424">
    <property type="entry name" value="PyrdxlP-dep_Trfase"/>
</dbReference>
<evidence type="ECO:0000313" key="7">
    <source>
        <dbReference type="EMBL" id="WTO87201.1"/>
    </source>
</evidence>
<protein>
    <submittedName>
        <fullName evidence="7">Aminotransferase class I/II-fold pyridoxal phosphate-dependent enzyme</fullName>
    </submittedName>
</protein>
<evidence type="ECO:0000256" key="2">
    <source>
        <dbReference type="ARBA" id="ARBA00007441"/>
    </source>
</evidence>
<keyword evidence="8" id="KW-1185">Reference proteome</keyword>
<evidence type="ECO:0000256" key="4">
    <source>
        <dbReference type="ARBA" id="ARBA00022679"/>
    </source>
</evidence>
<dbReference type="GO" id="GO:0008483">
    <property type="term" value="F:transaminase activity"/>
    <property type="evidence" value="ECO:0007669"/>
    <property type="project" value="UniProtKB-KW"/>
</dbReference>
<dbReference type="Gene3D" id="3.90.1150.10">
    <property type="entry name" value="Aspartate Aminotransferase, domain 1"/>
    <property type="match status" value="1"/>
</dbReference>
<dbReference type="SUPFAM" id="SSF53383">
    <property type="entry name" value="PLP-dependent transferases"/>
    <property type="match status" value="1"/>
</dbReference>
<dbReference type="InterPro" id="IPR050596">
    <property type="entry name" value="AspAT/PAT-like"/>
</dbReference>
<dbReference type="InterPro" id="IPR015421">
    <property type="entry name" value="PyrdxlP-dep_Trfase_major"/>
</dbReference>
<dbReference type="InterPro" id="IPR004839">
    <property type="entry name" value="Aminotransferase_I/II_large"/>
</dbReference>
<evidence type="ECO:0000256" key="1">
    <source>
        <dbReference type="ARBA" id="ARBA00001933"/>
    </source>
</evidence>